<name>A0A965ZG22_9SPHI</name>
<dbReference type="EMBL" id="WWEO01000040">
    <property type="protein sequence ID" value="NCD69091.1"/>
    <property type="molecule type" value="Genomic_DNA"/>
</dbReference>
<evidence type="ECO:0000313" key="2">
    <source>
        <dbReference type="EMBL" id="NCD69091.1"/>
    </source>
</evidence>
<evidence type="ECO:0000256" key="1">
    <source>
        <dbReference type="SAM" id="MobiDB-lite"/>
    </source>
</evidence>
<keyword evidence="3" id="KW-1185">Reference proteome</keyword>
<feature type="region of interest" description="Disordered" evidence="1">
    <location>
        <begin position="16"/>
        <end position="46"/>
    </location>
</feature>
<gene>
    <name evidence="2" type="ORF">GSY63_06965</name>
</gene>
<evidence type="ECO:0000313" key="3">
    <source>
        <dbReference type="Proteomes" id="UP000638732"/>
    </source>
</evidence>
<dbReference type="RefSeq" id="WP_166585070.1">
    <property type="nucleotide sequence ID" value="NZ_WWEO01000040.1"/>
</dbReference>
<organism evidence="2 3">
    <name type="scientific">Mucilaginibacter agri</name>
    <dbReference type="NCBI Taxonomy" id="2695265"/>
    <lineage>
        <taxon>Bacteria</taxon>
        <taxon>Pseudomonadati</taxon>
        <taxon>Bacteroidota</taxon>
        <taxon>Sphingobacteriia</taxon>
        <taxon>Sphingobacteriales</taxon>
        <taxon>Sphingobacteriaceae</taxon>
        <taxon>Mucilaginibacter</taxon>
    </lineage>
</organism>
<accession>A0A965ZG22</accession>
<reference evidence="2" key="2">
    <citation type="submission" date="2020-10" db="EMBL/GenBank/DDBJ databases">
        <title>Mucilaginibacter sp. nov., isolated from soil.</title>
        <authorList>
            <person name="Jeon C.O."/>
        </authorList>
    </citation>
    <scope>NUCLEOTIDE SEQUENCE</scope>
    <source>
        <strain evidence="2">R11</strain>
    </source>
</reference>
<sequence length="46" mass="5019">MKPKSKVTFSRVRRVGTMINKSAGTARPSGEQTTQTWITTTHGGAR</sequence>
<protein>
    <submittedName>
        <fullName evidence="2">Uncharacterized protein</fullName>
    </submittedName>
</protein>
<proteinExistence type="predicted"/>
<dbReference type="Proteomes" id="UP000638732">
    <property type="component" value="Unassembled WGS sequence"/>
</dbReference>
<reference evidence="2" key="1">
    <citation type="submission" date="2020-01" db="EMBL/GenBank/DDBJ databases">
        <authorList>
            <person name="Seo Y.L."/>
        </authorList>
    </citation>
    <scope>NUCLEOTIDE SEQUENCE</scope>
    <source>
        <strain evidence="2">R11</strain>
    </source>
</reference>
<feature type="compositionally biased region" description="Low complexity" evidence="1">
    <location>
        <begin position="32"/>
        <end position="46"/>
    </location>
</feature>
<comment type="caution">
    <text evidence="2">The sequence shown here is derived from an EMBL/GenBank/DDBJ whole genome shotgun (WGS) entry which is preliminary data.</text>
</comment>
<dbReference type="AlphaFoldDB" id="A0A965ZG22"/>